<dbReference type="AlphaFoldDB" id="A0A4R6PS99"/>
<sequence>MTVMRCETRFSVDRTRLPGRELMLAAFRGLADGYHPVLHAAAELAVLHQVRDRTPTFEAPGIDRRRAQLMRAIDRWVILAAPLPSATAAEHCETLGMLVDRLAAHSVRLFVTMADATDAQFYDEWARLDDLAESYQRLIDDLWAGSRCLPSVVY</sequence>
<dbReference type="Proteomes" id="UP000295087">
    <property type="component" value="Unassembled WGS sequence"/>
</dbReference>
<evidence type="ECO:0000313" key="1">
    <source>
        <dbReference type="EMBL" id="TDP41705.1"/>
    </source>
</evidence>
<keyword evidence="2" id="KW-1185">Reference proteome</keyword>
<evidence type="ECO:0000313" key="2">
    <source>
        <dbReference type="Proteomes" id="UP000295087"/>
    </source>
</evidence>
<dbReference type="RefSeq" id="WP_084476870.1">
    <property type="nucleotide sequence ID" value="NZ_SNXK01000001.1"/>
</dbReference>
<dbReference type="Pfam" id="PF14063">
    <property type="entry name" value="DUF4254"/>
    <property type="match status" value="1"/>
</dbReference>
<accession>A0A4R6PS99</accession>
<comment type="caution">
    <text evidence="1">The sequence shown here is derived from an EMBL/GenBank/DDBJ whole genome shotgun (WGS) entry which is preliminary data.</text>
</comment>
<proteinExistence type="predicted"/>
<reference evidence="1 2" key="1">
    <citation type="submission" date="2019-03" db="EMBL/GenBank/DDBJ databases">
        <title>Genomic Encyclopedia of Type Strains, Phase IV (KMG-IV): sequencing the most valuable type-strain genomes for metagenomic binning, comparative biology and taxonomic classification.</title>
        <authorList>
            <person name="Goeker M."/>
        </authorList>
    </citation>
    <scope>NUCLEOTIDE SEQUENCE [LARGE SCALE GENOMIC DNA]</scope>
    <source>
        <strain evidence="1 2">DSM 44496</strain>
    </source>
</reference>
<organism evidence="1 2">
    <name type="scientific">Nocardia ignorata</name>
    <dbReference type="NCBI Taxonomy" id="145285"/>
    <lineage>
        <taxon>Bacteria</taxon>
        <taxon>Bacillati</taxon>
        <taxon>Actinomycetota</taxon>
        <taxon>Actinomycetes</taxon>
        <taxon>Mycobacteriales</taxon>
        <taxon>Nocardiaceae</taxon>
        <taxon>Nocardia</taxon>
    </lineage>
</organism>
<protein>
    <submittedName>
        <fullName evidence="1">Uncharacterized protein DUF4254</fullName>
    </submittedName>
</protein>
<dbReference type="EMBL" id="SNXK01000001">
    <property type="protein sequence ID" value="TDP41705.1"/>
    <property type="molecule type" value="Genomic_DNA"/>
</dbReference>
<name>A0A4R6PS99_NOCIG</name>
<gene>
    <name evidence="1" type="ORF">DFR75_101808</name>
</gene>
<dbReference type="InterPro" id="IPR025350">
    <property type="entry name" value="DUF4254"/>
</dbReference>